<protein>
    <submittedName>
        <fullName evidence="2">MEDS domain-containing protein</fullName>
    </submittedName>
</protein>
<dbReference type="RefSeq" id="WP_218588871.1">
    <property type="nucleotide sequence ID" value="NZ_JADQDE010000020.1"/>
</dbReference>
<evidence type="ECO:0000313" key="3">
    <source>
        <dbReference type="Proteomes" id="UP000694300"/>
    </source>
</evidence>
<proteinExistence type="predicted"/>
<gene>
    <name evidence="2" type="ORF">I4I82_27895</name>
</gene>
<reference evidence="2 3" key="1">
    <citation type="submission" date="2020-11" db="EMBL/GenBank/DDBJ databases">
        <title>Pseudonocardia abyssalis sp. nov. and Pseudonocardia oceani sp. nov., description and phylogenomic analysis of two novel actinomycetes isolated from the deep Southern Ocean.</title>
        <authorList>
            <person name="Parra J."/>
        </authorList>
    </citation>
    <scope>NUCLEOTIDE SEQUENCE [LARGE SCALE GENOMIC DNA]</scope>
    <source>
        <strain evidence="3">KRD185</strain>
    </source>
</reference>
<dbReference type="EMBL" id="JADQDF010000001">
    <property type="protein sequence ID" value="MBW0131475.1"/>
    <property type="molecule type" value="Genomic_DNA"/>
</dbReference>
<keyword evidence="3" id="KW-1185">Reference proteome</keyword>
<evidence type="ECO:0000313" key="2">
    <source>
        <dbReference type="EMBL" id="MBW0131475.1"/>
    </source>
</evidence>
<dbReference type="InterPro" id="IPR025847">
    <property type="entry name" value="MEDS_domain"/>
</dbReference>
<evidence type="ECO:0000259" key="1">
    <source>
        <dbReference type="Pfam" id="PF14417"/>
    </source>
</evidence>
<comment type="caution">
    <text evidence="2">The sequence shown here is derived from an EMBL/GenBank/DDBJ whole genome shotgun (WGS) entry which is preliminary data.</text>
</comment>
<organism evidence="2 3">
    <name type="scientific">Pseudonocardia oceani</name>
    <dbReference type="NCBI Taxonomy" id="2792013"/>
    <lineage>
        <taxon>Bacteria</taxon>
        <taxon>Bacillati</taxon>
        <taxon>Actinomycetota</taxon>
        <taxon>Actinomycetes</taxon>
        <taxon>Pseudonocardiales</taxon>
        <taxon>Pseudonocardiaceae</taxon>
        <taxon>Pseudonocardia</taxon>
    </lineage>
</organism>
<dbReference type="Proteomes" id="UP000694300">
    <property type="component" value="Unassembled WGS sequence"/>
</dbReference>
<accession>A0ABS6UGY7</accession>
<feature type="domain" description="MEDS" evidence="1">
    <location>
        <begin position="25"/>
        <end position="192"/>
    </location>
</feature>
<sequence>MTSADDPSTFEQSATIGGLPVRTHDHVCVLYRGAAQRDELMAEFLADGVRAGNRCYCLITADDHRRIAAAVSARNERAAAGPASGVPGRVDFVDPGGSYVRGGGFVSDRMLRFWDEWGAATYDRDGVAHALIGADMSWAKPLVDAPGFVMDLARYETRFTVWARRRPQVTACLYDLDRFDGEVIVPVVRAHPKVWMNGVVLTNPYYLQSEYFSAAETHELSGRAAAPV</sequence>
<dbReference type="Pfam" id="PF14417">
    <property type="entry name" value="MEDS"/>
    <property type="match status" value="1"/>
</dbReference>
<name>A0ABS6UGY7_9PSEU</name>